<feature type="binding site" evidence="13">
    <location>
        <position position="158"/>
    </location>
    <ligand>
        <name>Zn(2+)</name>
        <dbReference type="ChEBI" id="CHEBI:29105"/>
        <note>ligand shared between dimeric partners</note>
    </ligand>
</feature>
<feature type="binding site" evidence="12">
    <location>
        <position position="181"/>
    </location>
    <ligand>
        <name>substrate</name>
        <note>ligand shared between dimeric partners</note>
    </ligand>
</feature>
<keyword evidence="16" id="KW-1185">Reference proteome</keyword>
<comment type="similarity">
    <text evidence="2">Belongs to the glyoxalase I family.</text>
</comment>
<dbReference type="PROSITE" id="PS51819">
    <property type="entry name" value="VOC"/>
    <property type="match status" value="1"/>
</dbReference>
<evidence type="ECO:0000256" key="7">
    <source>
        <dbReference type="ARBA" id="ARBA00030291"/>
    </source>
</evidence>
<evidence type="ECO:0000256" key="2">
    <source>
        <dbReference type="ARBA" id="ARBA00010363"/>
    </source>
</evidence>
<dbReference type="PROSITE" id="PS00935">
    <property type="entry name" value="GLYOXALASE_I_2"/>
    <property type="match status" value="1"/>
</dbReference>
<sequence length="250" mass="28313">MIKDDLSALLAGKDSNEVDTCLSIEERIQVIGRIRATNAAKVFLMLPTSQFTNEFTQVRSLIAVTSVVRCSSGFQVSTRIKRRNTREFIMQQTMMRIKDPRKSLPFYTGVLGMRLLKKIDIEPLKFTLYFMGYEAAGDIPSDNLEAIRWTLSRKATIELTHNWGTENDENFKYHNGNSEPRGFGHIGVAVPDVNVACERFEKLGVSFVKKPNDGKMKNIAFIKDPDDYWIEIFSPSTVGEVITSFVQGEV</sequence>
<dbReference type="Proteomes" id="UP000479000">
    <property type="component" value="Unassembled WGS sequence"/>
</dbReference>
<dbReference type="OrthoDB" id="16820at2759"/>
<dbReference type="UniPathway" id="UPA00619">
    <property type="reaction ID" value="UER00675"/>
</dbReference>
<evidence type="ECO:0000259" key="14">
    <source>
        <dbReference type="PROSITE" id="PS51819"/>
    </source>
</evidence>
<feature type="binding site" evidence="13">
    <location>
        <position position="231"/>
    </location>
    <ligand>
        <name>Zn(2+)</name>
        <dbReference type="ChEBI" id="CHEBI:29105"/>
        <note>ligand shared between dimeric partners</note>
    </ligand>
</feature>
<keyword evidence="6" id="KW-0456">Lyase</keyword>
<evidence type="ECO:0000256" key="5">
    <source>
        <dbReference type="ARBA" id="ARBA00022833"/>
    </source>
</evidence>
<feature type="binding site" evidence="12">
    <location>
        <position position="162"/>
    </location>
    <ligand>
        <name>substrate</name>
        <note>ligand shared between dimeric partners</note>
    </ligand>
</feature>
<comment type="cofactor">
    <cofactor evidence="13">
        <name>Zn(2+)</name>
        <dbReference type="ChEBI" id="CHEBI:29105"/>
    </cofactor>
    <text evidence="13">Binds 1 zinc ion per subunit. In the homodimer, two zinc ions are bound between subunits.</text>
</comment>
<dbReference type="SUPFAM" id="SSF54593">
    <property type="entry name" value="Glyoxalase/Bleomycin resistance protein/Dihydroxybiphenyl dioxygenase"/>
    <property type="match status" value="1"/>
</dbReference>
<dbReference type="PANTHER" id="PTHR10374:SF30">
    <property type="entry name" value="LACTOYLGLUTATHIONE LYASE"/>
    <property type="match status" value="1"/>
</dbReference>
<proteinExistence type="inferred from homology"/>
<evidence type="ECO:0000256" key="11">
    <source>
        <dbReference type="PIRSR" id="PIRSR604361-1"/>
    </source>
</evidence>
<dbReference type="PANTHER" id="PTHR10374">
    <property type="entry name" value="LACTOYLGLUTATHIONE LYASE GLYOXALASE I"/>
    <property type="match status" value="1"/>
</dbReference>
<comment type="pathway">
    <text evidence="1">Secondary metabolite metabolism; methylglyoxal degradation; (R)-lactate from methylglyoxal: step 1/2.</text>
</comment>
<dbReference type="GO" id="GO:0004462">
    <property type="term" value="F:lactoylglutathione lyase activity"/>
    <property type="evidence" value="ECO:0007669"/>
    <property type="project" value="UniProtKB-EC"/>
</dbReference>
<feature type="active site" description="Proton donor/acceptor" evidence="11">
    <location>
        <position position="231"/>
    </location>
</feature>
<protein>
    <recommendedName>
        <fullName evidence="3">lactoylglutathione lyase</fullName>
        <ecNumber evidence="3">4.4.1.5</ecNumber>
    </recommendedName>
    <alternativeName>
        <fullName evidence="8">Aldoketomutase</fullName>
    </alternativeName>
    <alternativeName>
        <fullName evidence="7">Ketone-aldehyde mutase</fullName>
    </alternativeName>
    <alternativeName>
        <fullName evidence="9">Methylglyoxalase</fullName>
    </alternativeName>
    <alternativeName>
        <fullName evidence="10">S-D-lactoylglutathione methylglyoxal lyase</fullName>
    </alternativeName>
</protein>
<keyword evidence="4 13" id="KW-0479">Metal-binding</keyword>
<feature type="binding site" evidence="13">
    <location>
        <position position="92"/>
    </location>
    <ligand>
        <name>Zn(2+)</name>
        <dbReference type="ChEBI" id="CHEBI:29105"/>
        <note>ligand shared between dimeric partners</note>
    </ligand>
</feature>
<reference evidence="15 16" key="1">
    <citation type="submission" date="2020-02" db="EMBL/GenBank/DDBJ databases">
        <authorList>
            <person name="Ferguson B K."/>
        </authorList>
    </citation>
    <scope>NUCLEOTIDE SEQUENCE [LARGE SCALE GENOMIC DNA]</scope>
</reference>
<evidence type="ECO:0000256" key="10">
    <source>
        <dbReference type="ARBA" id="ARBA00033298"/>
    </source>
</evidence>
<accession>A0A6H5GAT5</accession>
<gene>
    <name evidence="15" type="ORF">NTEN_LOCUS6214</name>
</gene>
<feature type="binding site" evidence="12">
    <location>
        <begin position="215"/>
        <end position="216"/>
    </location>
    <ligand>
        <name>substrate</name>
        <note>ligand shared between dimeric partners</note>
    </ligand>
</feature>
<evidence type="ECO:0000256" key="13">
    <source>
        <dbReference type="PIRSR" id="PIRSR604361-3"/>
    </source>
</evidence>
<evidence type="ECO:0000313" key="15">
    <source>
        <dbReference type="EMBL" id="CAB0000038.1"/>
    </source>
</evidence>
<dbReference type="InterPro" id="IPR018146">
    <property type="entry name" value="Glyoxalase_1_CS"/>
</dbReference>
<dbReference type="GO" id="GO:0046872">
    <property type="term" value="F:metal ion binding"/>
    <property type="evidence" value="ECO:0007669"/>
    <property type="project" value="UniProtKB-KW"/>
</dbReference>
<organism evidence="15 16">
    <name type="scientific">Nesidiocoris tenuis</name>
    <dbReference type="NCBI Taxonomy" id="355587"/>
    <lineage>
        <taxon>Eukaryota</taxon>
        <taxon>Metazoa</taxon>
        <taxon>Ecdysozoa</taxon>
        <taxon>Arthropoda</taxon>
        <taxon>Hexapoda</taxon>
        <taxon>Insecta</taxon>
        <taxon>Pterygota</taxon>
        <taxon>Neoptera</taxon>
        <taxon>Paraneoptera</taxon>
        <taxon>Hemiptera</taxon>
        <taxon>Heteroptera</taxon>
        <taxon>Panheteroptera</taxon>
        <taxon>Cimicomorpha</taxon>
        <taxon>Miridae</taxon>
        <taxon>Dicyphina</taxon>
        <taxon>Nesidiocoris</taxon>
    </lineage>
</organism>
<dbReference type="Gene3D" id="3.10.180.10">
    <property type="entry name" value="2,3-Dihydroxybiphenyl 1,2-Dioxygenase, domain 1"/>
    <property type="match status" value="1"/>
</dbReference>
<feature type="binding site" evidence="13">
    <location>
        <position position="185"/>
    </location>
    <ligand>
        <name>Zn(2+)</name>
        <dbReference type="ChEBI" id="CHEBI:29105"/>
        <note>ligand shared between dimeric partners</note>
    </ligand>
</feature>
<dbReference type="InterPro" id="IPR004360">
    <property type="entry name" value="Glyas_Fos-R_dOase_dom"/>
</dbReference>
<name>A0A6H5GAT5_9HEMI</name>
<dbReference type="EMBL" id="CADCXU010009088">
    <property type="protein sequence ID" value="CAB0000038.1"/>
    <property type="molecule type" value="Genomic_DNA"/>
</dbReference>
<dbReference type="InterPro" id="IPR029068">
    <property type="entry name" value="Glyas_Bleomycin-R_OHBP_Dase"/>
</dbReference>
<dbReference type="Pfam" id="PF00903">
    <property type="entry name" value="Glyoxalase"/>
    <property type="match status" value="1"/>
</dbReference>
<feature type="binding site" evidence="12">
    <location>
        <position position="92"/>
    </location>
    <ligand>
        <name>substrate</name>
        <note>ligand shared between dimeric partners</note>
    </ligand>
</feature>
<evidence type="ECO:0000256" key="6">
    <source>
        <dbReference type="ARBA" id="ARBA00023239"/>
    </source>
</evidence>
<feature type="binding site" evidence="12">
    <location>
        <position position="185"/>
    </location>
    <ligand>
        <name>substrate</name>
        <note>ligand shared between dimeric partners</note>
    </ligand>
</feature>
<dbReference type="NCBIfam" id="TIGR00068">
    <property type="entry name" value="glyox_I"/>
    <property type="match status" value="1"/>
</dbReference>
<dbReference type="AlphaFoldDB" id="A0A6H5GAT5"/>
<feature type="domain" description="VOC" evidence="14">
    <location>
        <begin position="89"/>
        <end position="235"/>
    </location>
</feature>
<evidence type="ECO:0000256" key="4">
    <source>
        <dbReference type="ARBA" id="ARBA00022723"/>
    </source>
</evidence>
<evidence type="ECO:0000256" key="9">
    <source>
        <dbReference type="ARBA" id="ARBA00032460"/>
    </source>
</evidence>
<evidence type="ECO:0000256" key="12">
    <source>
        <dbReference type="PIRSR" id="PIRSR604361-2"/>
    </source>
</evidence>
<evidence type="ECO:0000256" key="8">
    <source>
        <dbReference type="ARBA" id="ARBA00030892"/>
    </source>
</evidence>
<keyword evidence="5 13" id="KW-0862">Zinc</keyword>
<evidence type="ECO:0000256" key="1">
    <source>
        <dbReference type="ARBA" id="ARBA00005008"/>
    </source>
</evidence>
<dbReference type="EC" id="4.4.1.5" evidence="3"/>
<dbReference type="CDD" id="cd07233">
    <property type="entry name" value="GlxI_Zn"/>
    <property type="match status" value="1"/>
</dbReference>
<dbReference type="InterPro" id="IPR004361">
    <property type="entry name" value="Glyoxalase_1"/>
</dbReference>
<evidence type="ECO:0000256" key="3">
    <source>
        <dbReference type="ARBA" id="ARBA00012081"/>
    </source>
</evidence>
<feature type="binding site" evidence="12">
    <location>
        <position position="96"/>
    </location>
    <ligand>
        <name>substrate</name>
        <note>ligand shared between dimeric partners</note>
    </ligand>
</feature>
<evidence type="ECO:0000313" key="16">
    <source>
        <dbReference type="Proteomes" id="UP000479000"/>
    </source>
</evidence>
<dbReference type="InterPro" id="IPR037523">
    <property type="entry name" value="VOC_core"/>
</dbReference>